<evidence type="ECO:0000256" key="2">
    <source>
        <dbReference type="ARBA" id="ARBA00023134"/>
    </source>
</evidence>
<reference evidence="5 6" key="1">
    <citation type="submission" date="2016-10" db="EMBL/GenBank/DDBJ databases">
        <title>Complete genome of the TMA-utilizing, human hosted archaeon Methanomethylophilus alvus Gen. nov, sp. nov., strain Mx-05, derived from a pure culture.</title>
        <authorList>
            <person name="Brugere J.-F."/>
            <person name="Ben Hania W."/>
            <person name="Chaudhary P.P."/>
            <person name="Gaci N."/>
            <person name="Borrel G."/>
            <person name="Cao Van Tuat L."/>
            <person name="Fardeau M.-L."/>
            <person name="Harris H.M.B."/>
            <person name="O'Toole P.W."/>
            <person name="Ollivier B."/>
        </authorList>
    </citation>
    <scope>NUCLEOTIDE SEQUENCE [LARGE SCALE GENOMIC DNA]</scope>
    <source>
        <strain evidence="5 6">Mx-05</strain>
    </source>
</reference>
<dbReference type="GO" id="GO:0003924">
    <property type="term" value="F:GTPase activity"/>
    <property type="evidence" value="ECO:0007669"/>
    <property type="project" value="InterPro"/>
</dbReference>
<dbReference type="InterPro" id="IPR020805">
    <property type="entry name" value="Cell_div_FtsZ_CS"/>
</dbReference>
<evidence type="ECO:0000256" key="1">
    <source>
        <dbReference type="ARBA" id="ARBA00022741"/>
    </source>
</evidence>
<evidence type="ECO:0000259" key="4">
    <source>
        <dbReference type="SMART" id="SM00864"/>
    </source>
</evidence>
<organism evidence="5 6">
    <name type="scientific">Methanomethylophilus alvi</name>
    <dbReference type="NCBI Taxonomy" id="1291540"/>
    <lineage>
        <taxon>Archaea</taxon>
        <taxon>Methanobacteriati</taxon>
        <taxon>Thermoplasmatota</taxon>
        <taxon>Thermoplasmata</taxon>
        <taxon>Methanomassiliicoccales</taxon>
        <taxon>Methanomethylophilaceae</taxon>
        <taxon>Methanomethylophilus</taxon>
    </lineage>
</organism>
<evidence type="ECO:0000256" key="3">
    <source>
        <dbReference type="RuleBase" id="RU003360"/>
    </source>
</evidence>
<dbReference type="SUPFAM" id="SSF52490">
    <property type="entry name" value="Tubulin nucleotide-binding domain-like"/>
    <property type="match status" value="1"/>
</dbReference>
<keyword evidence="3 5" id="KW-0132">Cell division</keyword>
<dbReference type="SMART" id="SM00864">
    <property type="entry name" value="Tubulin"/>
    <property type="match status" value="1"/>
</dbReference>
<comment type="similarity">
    <text evidence="3">Belongs to the FtsZ family.</text>
</comment>
<dbReference type="Proteomes" id="UP000273278">
    <property type="component" value="Chromosome"/>
</dbReference>
<evidence type="ECO:0000313" key="5">
    <source>
        <dbReference type="EMBL" id="AYQ55069.1"/>
    </source>
</evidence>
<proteinExistence type="inferred from homology"/>
<protein>
    <recommendedName>
        <fullName evidence="3">Cell division protein FtsZ</fullName>
    </recommendedName>
</protein>
<dbReference type="GO" id="GO:0051301">
    <property type="term" value="P:cell division"/>
    <property type="evidence" value="ECO:0007669"/>
    <property type="project" value="UniProtKB-KW"/>
</dbReference>
<dbReference type="Pfam" id="PF00091">
    <property type="entry name" value="Tubulin"/>
    <property type="match status" value="1"/>
</dbReference>
<sequence length="235" mass="24755">MITTEEARENVLSDVAVSGDPRIAVIGVGGAGCRIASMLYGKMSRVGVIAINTDKKALEETSADNRIYICKEVTKGLGTRGDPALGKKCAQIHESEIMSAVSSYNMAIIVAGMGGGTGTGAAPVIAELCDRVGVTVAAIDIMPFSFEEDRAVKAAEGHRSLHARCPYLVQVFNDKSLTHEGVSTMGDALSMVNMSVVKSIDNFVMDAPMIVKRRAADKADEIKGTESTGKTVQLS</sequence>
<dbReference type="InterPro" id="IPR003008">
    <property type="entry name" value="Tubulin_FtsZ_GTPase"/>
</dbReference>
<dbReference type="InterPro" id="IPR036525">
    <property type="entry name" value="Tubulin/FtsZ_GTPase_sf"/>
</dbReference>
<dbReference type="PANTHER" id="PTHR30314:SF3">
    <property type="entry name" value="MITOCHONDRIAL DIVISION PROTEIN FSZA"/>
    <property type="match status" value="1"/>
</dbReference>
<dbReference type="GO" id="GO:0005737">
    <property type="term" value="C:cytoplasm"/>
    <property type="evidence" value="ECO:0007669"/>
    <property type="project" value="TreeGrafter"/>
</dbReference>
<dbReference type="InterPro" id="IPR045061">
    <property type="entry name" value="FtsZ/CetZ"/>
</dbReference>
<dbReference type="PANTHER" id="PTHR30314">
    <property type="entry name" value="CELL DIVISION PROTEIN FTSZ-RELATED"/>
    <property type="match status" value="1"/>
</dbReference>
<dbReference type="PROSITE" id="PS01135">
    <property type="entry name" value="FTSZ_2"/>
    <property type="match status" value="1"/>
</dbReference>
<dbReference type="GeneID" id="41321707"/>
<dbReference type="RefSeq" id="WP_015504809.1">
    <property type="nucleotide sequence ID" value="NZ_CAYARL010000002.1"/>
</dbReference>
<gene>
    <name evidence="5" type="ORF">BKD89_04530</name>
</gene>
<evidence type="ECO:0000313" key="6">
    <source>
        <dbReference type="Proteomes" id="UP000273278"/>
    </source>
</evidence>
<feature type="domain" description="Tubulin/FtsZ GTPase" evidence="4">
    <location>
        <begin position="22"/>
        <end position="209"/>
    </location>
</feature>
<dbReference type="PRINTS" id="PR00423">
    <property type="entry name" value="CELLDVISFTSZ"/>
</dbReference>
<dbReference type="GO" id="GO:0032153">
    <property type="term" value="C:cell division site"/>
    <property type="evidence" value="ECO:0007669"/>
    <property type="project" value="TreeGrafter"/>
</dbReference>
<dbReference type="EMBL" id="CP017686">
    <property type="protein sequence ID" value="AYQ55069.1"/>
    <property type="molecule type" value="Genomic_DNA"/>
</dbReference>
<name>A0A3G3IH59_9ARCH</name>
<dbReference type="AlphaFoldDB" id="A0A3G3IH59"/>
<keyword evidence="3" id="KW-0717">Septation</keyword>
<keyword evidence="1 3" id="KW-0547">Nucleotide-binding</keyword>
<dbReference type="Gene3D" id="3.40.50.1440">
    <property type="entry name" value="Tubulin/FtsZ, GTPase domain"/>
    <property type="match status" value="1"/>
</dbReference>
<keyword evidence="3" id="KW-0131">Cell cycle</keyword>
<accession>A0A3G3IH59</accession>
<keyword evidence="2 3" id="KW-0342">GTP-binding</keyword>
<dbReference type="GO" id="GO:0005525">
    <property type="term" value="F:GTP binding"/>
    <property type="evidence" value="ECO:0007669"/>
    <property type="project" value="UniProtKB-KW"/>
</dbReference>